<keyword evidence="2" id="KW-1185">Reference proteome</keyword>
<name>A0A8J2JPW5_9HEXA</name>
<organism evidence="1 2">
    <name type="scientific">Allacma fusca</name>
    <dbReference type="NCBI Taxonomy" id="39272"/>
    <lineage>
        <taxon>Eukaryota</taxon>
        <taxon>Metazoa</taxon>
        <taxon>Ecdysozoa</taxon>
        <taxon>Arthropoda</taxon>
        <taxon>Hexapoda</taxon>
        <taxon>Collembola</taxon>
        <taxon>Symphypleona</taxon>
        <taxon>Sminthuridae</taxon>
        <taxon>Allacma</taxon>
    </lineage>
</organism>
<evidence type="ECO:0000313" key="2">
    <source>
        <dbReference type="Proteomes" id="UP000708208"/>
    </source>
</evidence>
<evidence type="ECO:0000313" key="1">
    <source>
        <dbReference type="EMBL" id="CAG7724004.1"/>
    </source>
</evidence>
<reference evidence="1" key="1">
    <citation type="submission" date="2021-06" db="EMBL/GenBank/DDBJ databases">
        <authorList>
            <person name="Hodson N. C."/>
            <person name="Mongue J. A."/>
            <person name="Jaron S. K."/>
        </authorList>
    </citation>
    <scope>NUCLEOTIDE SEQUENCE</scope>
</reference>
<dbReference type="EMBL" id="CAJVCH010104709">
    <property type="protein sequence ID" value="CAG7724004.1"/>
    <property type="molecule type" value="Genomic_DNA"/>
</dbReference>
<feature type="non-terminal residue" evidence="1">
    <location>
        <position position="139"/>
    </location>
</feature>
<sequence>MAATPTTLPAYVQRWITPSPKQLERVLTYRNQQRAENAAGTPTSNTAPVYAGNFIGIIRKECVLENEKLLIGKEVHYVSRTIKPQNRIQGLIIPESIFKSDKVQICVYLLSEQLAVELNIRRRMRCSKKPDPAVNDEHE</sequence>
<accession>A0A8J2JPW5</accession>
<proteinExistence type="predicted"/>
<protein>
    <submittedName>
        <fullName evidence="1">Uncharacterized protein</fullName>
    </submittedName>
</protein>
<comment type="caution">
    <text evidence="1">The sequence shown here is derived from an EMBL/GenBank/DDBJ whole genome shotgun (WGS) entry which is preliminary data.</text>
</comment>
<dbReference type="AlphaFoldDB" id="A0A8J2JPW5"/>
<dbReference type="Proteomes" id="UP000708208">
    <property type="component" value="Unassembled WGS sequence"/>
</dbReference>
<gene>
    <name evidence="1" type="ORF">AFUS01_LOCUS13054</name>
</gene>